<dbReference type="GeneID" id="63829458"/>
<dbReference type="InParanoid" id="A0A165ESK1"/>
<dbReference type="EMBL" id="KV427618">
    <property type="protein sequence ID" value="KZT07670.1"/>
    <property type="molecule type" value="Genomic_DNA"/>
</dbReference>
<evidence type="ECO:0000313" key="3">
    <source>
        <dbReference type="Proteomes" id="UP000076871"/>
    </source>
</evidence>
<evidence type="ECO:0000256" key="1">
    <source>
        <dbReference type="SAM" id="MobiDB-lite"/>
    </source>
</evidence>
<accession>A0A165ESK1</accession>
<dbReference type="AlphaFoldDB" id="A0A165ESK1"/>
<proteinExistence type="predicted"/>
<protein>
    <submittedName>
        <fullName evidence="2">Uncharacterized protein</fullName>
    </submittedName>
</protein>
<dbReference type="RefSeq" id="XP_040765410.1">
    <property type="nucleotide sequence ID" value="XM_040912430.1"/>
</dbReference>
<organism evidence="2 3">
    <name type="scientific">Laetiporus sulphureus 93-53</name>
    <dbReference type="NCBI Taxonomy" id="1314785"/>
    <lineage>
        <taxon>Eukaryota</taxon>
        <taxon>Fungi</taxon>
        <taxon>Dikarya</taxon>
        <taxon>Basidiomycota</taxon>
        <taxon>Agaricomycotina</taxon>
        <taxon>Agaricomycetes</taxon>
        <taxon>Polyporales</taxon>
        <taxon>Laetiporus</taxon>
    </lineage>
</organism>
<feature type="region of interest" description="Disordered" evidence="1">
    <location>
        <begin position="1"/>
        <end position="28"/>
    </location>
</feature>
<keyword evidence="3" id="KW-1185">Reference proteome</keyword>
<reference evidence="2 3" key="1">
    <citation type="journal article" date="2016" name="Mol. Biol. Evol.">
        <title>Comparative Genomics of Early-Diverging Mushroom-Forming Fungi Provides Insights into the Origins of Lignocellulose Decay Capabilities.</title>
        <authorList>
            <person name="Nagy L.G."/>
            <person name="Riley R."/>
            <person name="Tritt A."/>
            <person name="Adam C."/>
            <person name="Daum C."/>
            <person name="Floudas D."/>
            <person name="Sun H."/>
            <person name="Yadav J.S."/>
            <person name="Pangilinan J."/>
            <person name="Larsson K.H."/>
            <person name="Matsuura K."/>
            <person name="Barry K."/>
            <person name="Labutti K."/>
            <person name="Kuo R."/>
            <person name="Ohm R.A."/>
            <person name="Bhattacharya S.S."/>
            <person name="Shirouzu T."/>
            <person name="Yoshinaga Y."/>
            <person name="Martin F.M."/>
            <person name="Grigoriev I.V."/>
            <person name="Hibbett D.S."/>
        </authorList>
    </citation>
    <scope>NUCLEOTIDE SEQUENCE [LARGE SCALE GENOMIC DNA]</scope>
    <source>
        <strain evidence="2 3">93-53</strain>
    </source>
</reference>
<gene>
    <name evidence="2" type="ORF">LAESUDRAFT_758249</name>
</gene>
<dbReference type="OrthoDB" id="10052172at2759"/>
<sequence>MPSSAYQQGDKVKYRPIGGDSDNVSHSTGTIEEVVEADDGSVRYAIKNDNTGKTTDYQEMNIVSKI</sequence>
<name>A0A165ESK1_9APHY</name>
<dbReference type="Proteomes" id="UP000076871">
    <property type="component" value="Unassembled WGS sequence"/>
</dbReference>
<evidence type="ECO:0000313" key="2">
    <source>
        <dbReference type="EMBL" id="KZT07670.1"/>
    </source>
</evidence>